<dbReference type="OrthoDB" id="114108at2"/>
<dbReference type="Gene3D" id="3.40.50.2000">
    <property type="entry name" value="Glycogen Phosphorylase B"/>
    <property type="match status" value="2"/>
</dbReference>
<dbReference type="PANTHER" id="PTHR45918:SF1">
    <property type="entry name" value="ALPHA-1,3_1,6-MANNOSYLTRANSFERASE ALG2"/>
    <property type="match status" value="1"/>
</dbReference>
<dbReference type="GO" id="GO:0004378">
    <property type="term" value="F:GDP-Man:Man(1)GlcNAc(2)-PP-Dol alpha-1,3-mannosyltransferase activity"/>
    <property type="evidence" value="ECO:0007669"/>
    <property type="project" value="InterPro"/>
</dbReference>
<accession>A0A437J593</accession>
<dbReference type="PANTHER" id="PTHR45918">
    <property type="entry name" value="ALPHA-1,3/1,6-MANNOSYLTRANSFERASE ALG2"/>
    <property type="match status" value="1"/>
</dbReference>
<organism evidence="3 4">
    <name type="scientific">Sphingobium algorifonticola</name>
    <dbReference type="NCBI Taxonomy" id="2008318"/>
    <lineage>
        <taxon>Bacteria</taxon>
        <taxon>Pseudomonadati</taxon>
        <taxon>Pseudomonadota</taxon>
        <taxon>Alphaproteobacteria</taxon>
        <taxon>Sphingomonadales</taxon>
        <taxon>Sphingomonadaceae</taxon>
        <taxon>Sphingobium</taxon>
    </lineage>
</organism>
<dbReference type="EMBL" id="RZUL01000005">
    <property type="protein sequence ID" value="RVT39824.1"/>
    <property type="molecule type" value="Genomic_DNA"/>
</dbReference>
<dbReference type="InterPro" id="IPR027054">
    <property type="entry name" value="ALG2"/>
</dbReference>
<dbReference type="Proteomes" id="UP000282977">
    <property type="component" value="Unassembled WGS sequence"/>
</dbReference>
<keyword evidence="1 3" id="KW-0808">Transferase</keyword>
<evidence type="ECO:0000259" key="2">
    <source>
        <dbReference type="Pfam" id="PF00534"/>
    </source>
</evidence>
<proteinExistence type="predicted"/>
<dbReference type="AlphaFoldDB" id="A0A437J593"/>
<sequence length="345" mass="38793">MRIGIVSSMVPHVDGGYRTFVNQLVPHLESAGHQVERIWLPFSGDPNSMLAEIAGFRMMDLENVCDRVICCRPPAHAIKHSQKVIWFIHHERIFYDLWDSEYNPIPKTAYWEKFRQTLFDLDKRTLEEAHLVFANSRVVASRLHHFNGIHAEVLYPPIDNPVVVESLGYGSELLFICRIEHHKRQHLAIQAMAMTQTPVRLRIAGASQNLAYLASLHEEVQRNGLQDRVTVDGRWISEGEKHHLLAQALGVVYLPLDEDSYGYPTLEGASARRATVSAHDSGGVSEFIVDGQCGLLTEPTPSALAEAFDRLWLDRGLAERLGAAAQARVCTLGINWEHVVARLTA</sequence>
<reference evidence="3 4" key="1">
    <citation type="submission" date="2019-01" db="EMBL/GenBank/DDBJ databases">
        <authorList>
            <person name="Chen W.-M."/>
        </authorList>
    </citation>
    <scope>NUCLEOTIDE SEQUENCE [LARGE SCALE GENOMIC DNA]</scope>
    <source>
        <strain evidence="3 4">TLA-22</strain>
    </source>
</reference>
<comment type="caution">
    <text evidence="3">The sequence shown here is derived from an EMBL/GenBank/DDBJ whole genome shotgun (WGS) entry which is preliminary data.</text>
</comment>
<dbReference type="Pfam" id="PF00534">
    <property type="entry name" value="Glycos_transf_1"/>
    <property type="match status" value="1"/>
</dbReference>
<evidence type="ECO:0000256" key="1">
    <source>
        <dbReference type="ARBA" id="ARBA00022679"/>
    </source>
</evidence>
<gene>
    <name evidence="3" type="ORF">ENE74_13835</name>
</gene>
<evidence type="ECO:0000313" key="4">
    <source>
        <dbReference type="Proteomes" id="UP000282977"/>
    </source>
</evidence>
<feature type="domain" description="Glycosyl transferase family 1" evidence="2">
    <location>
        <begin position="173"/>
        <end position="327"/>
    </location>
</feature>
<name>A0A437J593_9SPHN</name>
<dbReference type="GO" id="GO:0012505">
    <property type="term" value="C:endomembrane system"/>
    <property type="evidence" value="ECO:0007669"/>
    <property type="project" value="TreeGrafter"/>
</dbReference>
<protein>
    <submittedName>
        <fullName evidence="3">Glycosyltransferase</fullName>
    </submittedName>
</protein>
<dbReference type="InterPro" id="IPR001296">
    <property type="entry name" value="Glyco_trans_1"/>
</dbReference>
<dbReference type="CDD" id="cd03801">
    <property type="entry name" value="GT4_PimA-like"/>
    <property type="match status" value="1"/>
</dbReference>
<dbReference type="SUPFAM" id="SSF53756">
    <property type="entry name" value="UDP-Glycosyltransferase/glycogen phosphorylase"/>
    <property type="match status" value="1"/>
</dbReference>
<evidence type="ECO:0000313" key="3">
    <source>
        <dbReference type="EMBL" id="RVT39824.1"/>
    </source>
</evidence>
<keyword evidence="4" id="KW-1185">Reference proteome</keyword>